<dbReference type="OrthoDB" id="7505938at2"/>
<name>A0A419RSC9_9SPHN</name>
<dbReference type="RefSeq" id="WP_120047701.1">
    <property type="nucleotide sequence ID" value="NZ_RAHX01000001.1"/>
</dbReference>
<sequence length="132" mass="14024">MKLFARAKQDALPERRSGPRTRVDCLAKMLMPSGDRPGRLFDISANGARFHTEVPPAKGSSGILDWTVHEAYCHVTWSAPGMCGVTFDKPLNAKALRDTIDAAAAGALGAASADNDVSPHPSGQARPTRLPC</sequence>
<evidence type="ECO:0000259" key="2">
    <source>
        <dbReference type="Pfam" id="PF07238"/>
    </source>
</evidence>
<dbReference type="Pfam" id="PF07238">
    <property type="entry name" value="PilZ"/>
    <property type="match status" value="1"/>
</dbReference>
<dbReference type="GO" id="GO:0035438">
    <property type="term" value="F:cyclic-di-GMP binding"/>
    <property type="evidence" value="ECO:0007669"/>
    <property type="project" value="InterPro"/>
</dbReference>
<evidence type="ECO:0000313" key="4">
    <source>
        <dbReference type="Proteomes" id="UP000285232"/>
    </source>
</evidence>
<keyword evidence="4" id="KW-1185">Reference proteome</keyword>
<dbReference type="EMBL" id="RAHX01000001">
    <property type="protein sequence ID" value="RJY08688.1"/>
    <property type="molecule type" value="Genomic_DNA"/>
</dbReference>
<dbReference type="Proteomes" id="UP000285232">
    <property type="component" value="Unassembled WGS sequence"/>
</dbReference>
<evidence type="ECO:0000313" key="3">
    <source>
        <dbReference type="EMBL" id="RJY08688.1"/>
    </source>
</evidence>
<accession>A0A419RSC9</accession>
<dbReference type="InterPro" id="IPR009875">
    <property type="entry name" value="PilZ_domain"/>
</dbReference>
<feature type="region of interest" description="Disordered" evidence="1">
    <location>
        <begin position="110"/>
        <end position="132"/>
    </location>
</feature>
<reference evidence="3 4" key="1">
    <citation type="journal article" date="2017" name="Int. J. Syst. Evol. Microbiol.">
        <title>Erythrobacter aquimixticola sp. nov., isolated from the junction between the ocean and a freshwater spring.</title>
        <authorList>
            <person name="Park S."/>
            <person name="Jung Y.T."/>
            <person name="Choi S.J."/>
            <person name="Yoon J.H."/>
        </authorList>
    </citation>
    <scope>NUCLEOTIDE SEQUENCE [LARGE SCALE GENOMIC DNA]</scope>
    <source>
        <strain evidence="3 4">JSSK-14</strain>
    </source>
</reference>
<feature type="domain" description="PilZ" evidence="2">
    <location>
        <begin position="14"/>
        <end position="97"/>
    </location>
</feature>
<gene>
    <name evidence="3" type="ORF">D6201_04325</name>
</gene>
<organism evidence="3 4">
    <name type="scientific">Aurantiacibacter aquimixticola</name>
    <dbReference type="NCBI Taxonomy" id="1958945"/>
    <lineage>
        <taxon>Bacteria</taxon>
        <taxon>Pseudomonadati</taxon>
        <taxon>Pseudomonadota</taxon>
        <taxon>Alphaproteobacteria</taxon>
        <taxon>Sphingomonadales</taxon>
        <taxon>Erythrobacteraceae</taxon>
        <taxon>Aurantiacibacter</taxon>
    </lineage>
</organism>
<dbReference type="AlphaFoldDB" id="A0A419RSC9"/>
<comment type="caution">
    <text evidence="3">The sequence shown here is derived from an EMBL/GenBank/DDBJ whole genome shotgun (WGS) entry which is preliminary data.</text>
</comment>
<evidence type="ECO:0000256" key="1">
    <source>
        <dbReference type="SAM" id="MobiDB-lite"/>
    </source>
</evidence>
<dbReference type="SUPFAM" id="SSF141371">
    <property type="entry name" value="PilZ domain-like"/>
    <property type="match status" value="1"/>
</dbReference>
<protein>
    <submittedName>
        <fullName evidence="3">PilZ domain-containing protein</fullName>
    </submittedName>
</protein>
<proteinExistence type="predicted"/>